<dbReference type="Gene3D" id="2.60.40.10">
    <property type="entry name" value="Immunoglobulins"/>
    <property type="match status" value="1"/>
</dbReference>
<feature type="non-terminal residue" evidence="3">
    <location>
        <position position="65"/>
    </location>
</feature>
<gene>
    <name evidence="3" type="ORF">PODLI_1B028343</name>
</gene>
<accession>A0AA35L8R8</accession>
<keyword evidence="1" id="KW-0732">Signal</keyword>
<keyword evidence="4" id="KW-1185">Reference proteome</keyword>
<organism evidence="3 4">
    <name type="scientific">Podarcis lilfordi</name>
    <name type="common">Lilford's wall lizard</name>
    <dbReference type="NCBI Taxonomy" id="74358"/>
    <lineage>
        <taxon>Eukaryota</taxon>
        <taxon>Metazoa</taxon>
        <taxon>Chordata</taxon>
        <taxon>Craniata</taxon>
        <taxon>Vertebrata</taxon>
        <taxon>Euteleostomi</taxon>
        <taxon>Lepidosauria</taxon>
        <taxon>Squamata</taxon>
        <taxon>Bifurcata</taxon>
        <taxon>Unidentata</taxon>
        <taxon>Episquamata</taxon>
        <taxon>Laterata</taxon>
        <taxon>Lacertibaenia</taxon>
        <taxon>Lacertidae</taxon>
        <taxon>Podarcis</taxon>
    </lineage>
</organism>
<dbReference type="EMBL" id="OX395138">
    <property type="protein sequence ID" value="CAI5791278.1"/>
    <property type="molecule type" value="Genomic_DNA"/>
</dbReference>
<dbReference type="InterPro" id="IPR036179">
    <property type="entry name" value="Ig-like_dom_sf"/>
</dbReference>
<reference evidence="3" key="1">
    <citation type="submission" date="2022-12" db="EMBL/GenBank/DDBJ databases">
        <authorList>
            <person name="Alioto T."/>
            <person name="Alioto T."/>
            <person name="Gomez Garrido J."/>
        </authorList>
    </citation>
    <scope>NUCLEOTIDE SEQUENCE</scope>
</reference>
<feature type="signal peptide" evidence="1">
    <location>
        <begin position="1"/>
        <end position="26"/>
    </location>
</feature>
<dbReference type="PROSITE" id="PS50835">
    <property type="entry name" value="IG_LIKE"/>
    <property type="match status" value="1"/>
</dbReference>
<feature type="domain" description="Ig-like" evidence="2">
    <location>
        <begin position="29"/>
        <end position="65"/>
    </location>
</feature>
<dbReference type="Proteomes" id="UP001178461">
    <property type="component" value="Chromosome 13"/>
</dbReference>
<protein>
    <submittedName>
        <fullName evidence="3">XP_034262780.1uncharacterized protein LOC117658787</fullName>
    </submittedName>
</protein>
<dbReference type="InterPro" id="IPR007110">
    <property type="entry name" value="Ig-like_dom"/>
</dbReference>
<dbReference type="InterPro" id="IPR013783">
    <property type="entry name" value="Ig-like_fold"/>
</dbReference>
<dbReference type="AlphaFoldDB" id="A0AA35L8R8"/>
<sequence>MLFLSKASCFLASLGTFLLLLKSGTSQSDSVLQSPSQMEIKEGESVSLFCKFSSSYSASPDLYWY</sequence>
<proteinExistence type="predicted"/>
<evidence type="ECO:0000256" key="1">
    <source>
        <dbReference type="SAM" id="SignalP"/>
    </source>
</evidence>
<name>A0AA35L8R8_9SAUR</name>
<evidence type="ECO:0000313" key="3">
    <source>
        <dbReference type="EMBL" id="CAI5791278.1"/>
    </source>
</evidence>
<evidence type="ECO:0000313" key="4">
    <source>
        <dbReference type="Proteomes" id="UP001178461"/>
    </source>
</evidence>
<evidence type="ECO:0000259" key="2">
    <source>
        <dbReference type="PROSITE" id="PS50835"/>
    </source>
</evidence>
<dbReference type="SUPFAM" id="SSF48726">
    <property type="entry name" value="Immunoglobulin"/>
    <property type="match status" value="1"/>
</dbReference>
<feature type="chain" id="PRO_5041299140" evidence="1">
    <location>
        <begin position="27"/>
        <end position="65"/>
    </location>
</feature>